<keyword evidence="2" id="KW-0732">Signal</keyword>
<evidence type="ECO:0000313" key="4">
    <source>
        <dbReference type="Proteomes" id="UP000078070"/>
    </source>
</evidence>
<dbReference type="GO" id="GO:0009279">
    <property type="term" value="C:cell outer membrane"/>
    <property type="evidence" value="ECO:0007669"/>
    <property type="project" value="InterPro"/>
</dbReference>
<evidence type="ECO:0000256" key="1">
    <source>
        <dbReference type="ARBA" id="ARBA00008728"/>
    </source>
</evidence>
<feature type="signal peptide" evidence="2">
    <location>
        <begin position="1"/>
        <end position="22"/>
    </location>
</feature>
<dbReference type="Gene3D" id="2.40.230.20">
    <property type="entry name" value="Nucleoside-specific channel-forming protein, Tsx-like"/>
    <property type="match status" value="1"/>
</dbReference>
<evidence type="ECO:0000256" key="2">
    <source>
        <dbReference type="SAM" id="SignalP"/>
    </source>
</evidence>
<dbReference type="Pfam" id="PF03502">
    <property type="entry name" value="Channel_Tsx"/>
    <property type="match status" value="1"/>
</dbReference>
<dbReference type="STRING" id="1821621.A8C75_21200"/>
<reference evidence="4" key="1">
    <citation type="submission" date="2016-05" db="EMBL/GenBank/DDBJ databases">
        <authorList>
            <person name="Baek K."/>
            <person name="Yang S.-J."/>
        </authorList>
    </citation>
    <scope>NUCLEOTIDE SEQUENCE [LARGE SCALE GENOMIC DNA]</scope>
    <source>
        <strain evidence="4">ST58-10</strain>
    </source>
</reference>
<protein>
    <submittedName>
        <fullName evidence="3">Ion channel protein Tsx</fullName>
    </submittedName>
</protein>
<dbReference type="KEGG" id="mars:A8C75_21200"/>
<dbReference type="SUPFAM" id="SSF111364">
    <property type="entry name" value="Tsx-like channel"/>
    <property type="match status" value="1"/>
</dbReference>
<accession>A0A1A9F351</accession>
<name>A0A1A9F351_9GAMM</name>
<dbReference type="Proteomes" id="UP000078070">
    <property type="component" value="Chromosome"/>
</dbReference>
<evidence type="ECO:0000313" key="3">
    <source>
        <dbReference type="EMBL" id="ANG64744.1"/>
    </source>
</evidence>
<dbReference type="RefSeq" id="WP_067386354.1">
    <property type="nucleotide sequence ID" value="NZ_CP015839.1"/>
</dbReference>
<sequence>MTPQKPLLALFLCSSLASAAHADVLWSDFSLSYLNGRNYEVVTPSGKMETVTFEHASGHSWGDTFLFIDRLMPDARGSTFYGEFSPRLSLSSLGASDLSAGPLKDVLLAGTWEMGDGFDNQLYGIGFALNVPGFHYFNLNLYRASNDNWDDDEQLTLSWAYPFSTRNADFLLDGFLDWSSSSDTNASEMNFTPQLKWNAGKHLGLKASLYVGLEYSHWNNKFGIQDRDERNAALLLKWHF</sequence>
<reference evidence="3 4" key="2">
    <citation type="journal article" date="2018" name="Int. J. Syst. Evol. Microbiol.">
        <title>Marinobacterium aestuarii sp. nov., a benzene-degrading marine bacterium isolated from estuary sediment.</title>
        <authorList>
            <person name="Bae S.S."/>
            <person name="Jung J."/>
            <person name="Chung D."/>
            <person name="Baek K."/>
        </authorList>
    </citation>
    <scope>NUCLEOTIDE SEQUENCE [LARGE SCALE GENOMIC DNA]</scope>
    <source>
        <strain evidence="3 4">ST58-10</strain>
    </source>
</reference>
<gene>
    <name evidence="3" type="ORF">A8C75_21200</name>
</gene>
<dbReference type="AlphaFoldDB" id="A0A1A9F351"/>
<dbReference type="InterPro" id="IPR018013">
    <property type="entry name" value="Channel_Tsx-like"/>
</dbReference>
<organism evidence="3 4">
    <name type="scientific">Marinobacterium aestuarii</name>
    <dbReference type="NCBI Taxonomy" id="1821621"/>
    <lineage>
        <taxon>Bacteria</taxon>
        <taxon>Pseudomonadati</taxon>
        <taxon>Pseudomonadota</taxon>
        <taxon>Gammaproteobacteria</taxon>
        <taxon>Oceanospirillales</taxon>
        <taxon>Oceanospirillaceae</taxon>
        <taxon>Marinobacterium</taxon>
    </lineage>
</organism>
<proteinExistence type="inferred from homology"/>
<keyword evidence="4" id="KW-1185">Reference proteome</keyword>
<dbReference type="EMBL" id="CP015839">
    <property type="protein sequence ID" value="ANG64744.1"/>
    <property type="molecule type" value="Genomic_DNA"/>
</dbReference>
<dbReference type="InterPro" id="IPR036777">
    <property type="entry name" value="Channel_Tsx-like_sf"/>
</dbReference>
<dbReference type="OrthoDB" id="104801at2"/>
<comment type="similarity">
    <text evidence="1">Belongs to the nucleoside-specific channel-forming outer membrane porin (Tsx) (TC 1.B.10) family.</text>
</comment>
<feature type="chain" id="PRO_5008386675" evidence="2">
    <location>
        <begin position="23"/>
        <end position="240"/>
    </location>
</feature>